<evidence type="ECO:0000256" key="1">
    <source>
        <dbReference type="ARBA" id="ARBA00023224"/>
    </source>
</evidence>
<feature type="domain" description="Methyl-accepting transducer" evidence="3">
    <location>
        <begin position="99"/>
        <end position="298"/>
    </location>
</feature>
<dbReference type="GO" id="GO:0007165">
    <property type="term" value="P:signal transduction"/>
    <property type="evidence" value="ECO:0007669"/>
    <property type="project" value="UniProtKB-KW"/>
</dbReference>
<dbReference type="PROSITE" id="PS50111">
    <property type="entry name" value="CHEMOTAXIS_TRANSDUC_2"/>
    <property type="match status" value="1"/>
</dbReference>
<dbReference type="Pfam" id="PF00015">
    <property type="entry name" value="MCPsignal"/>
    <property type="match status" value="1"/>
</dbReference>
<evidence type="ECO:0000313" key="4">
    <source>
        <dbReference type="EMBL" id="MDC4239914.1"/>
    </source>
</evidence>
<dbReference type="PANTHER" id="PTHR32089:SF112">
    <property type="entry name" value="LYSOZYME-LIKE PROTEIN-RELATED"/>
    <property type="match status" value="1"/>
</dbReference>
<dbReference type="Gene3D" id="1.20.120.30">
    <property type="entry name" value="Aspartate receptor, ligand-binding domain"/>
    <property type="match status" value="1"/>
</dbReference>
<evidence type="ECO:0000313" key="5">
    <source>
        <dbReference type="Proteomes" id="UP001141183"/>
    </source>
</evidence>
<dbReference type="RefSeq" id="WP_008678900.1">
    <property type="nucleotide sequence ID" value="NZ_CABKOG010000003.1"/>
</dbReference>
<dbReference type="Gene3D" id="1.10.287.950">
    <property type="entry name" value="Methyl-accepting chemotaxis protein"/>
    <property type="match status" value="1"/>
</dbReference>
<dbReference type="AlphaFoldDB" id="A0A9X3XLN3"/>
<dbReference type="GO" id="GO:0016020">
    <property type="term" value="C:membrane"/>
    <property type="evidence" value="ECO:0007669"/>
    <property type="project" value="InterPro"/>
</dbReference>
<dbReference type="Pfam" id="PF13682">
    <property type="entry name" value="CZB"/>
    <property type="match status" value="1"/>
</dbReference>
<gene>
    <name evidence="4" type="ORF">NE398_07015</name>
</gene>
<dbReference type="InterPro" id="IPR025991">
    <property type="entry name" value="Chemoreceptor_zinc-bind_dom"/>
</dbReference>
<comment type="caution">
    <text evidence="4">The sequence shown here is derived from an EMBL/GenBank/DDBJ whole genome shotgun (WGS) entry which is preliminary data.</text>
</comment>
<reference evidence="4" key="1">
    <citation type="submission" date="2022-05" db="EMBL/GenBank/DDBJ databases">
        <title>Draft genome sequence of Clostridium tertium strain CP3 isolated from Peru.</title>
        <authorList>
            <person name="Hurtado R."/>
            <person name="Lima L."/>
            <person name="Sousa T."/>
            <person name="Jaiswal A.K."/>
            <person name="Tiwari S."/>
            <person name="Maturrano L."/>
            <person name="Brenig B."/>
            <person name="Azevedo V."/>
        </authorList>
    </citation>
    <scope>NUCLEOTIDE SEQUENCE</scope>
    <source>
        <strain evidence="4">CP3</strain>
    </source>
</reference>
<organism evidence="4 5">
    <name type="scientific">Clostridium tertium</name>
    <dbReference type="NCBI Taxonomy" id="1559"/>
    <lineage>
        <taxon>Bacteria</taxon>
        <taxon>Bacillati</taxon>
        <taxon>Bacillota</taxon>
        <taxon>Clostridia</taxon>
        <taxon>Eubacteriales</taxon>
        <taxon>Clostridiaceae</taxon>
        <taxon>Clostridium</taxon>
    </lineage>
</organism>
<name>A0A9X3XLN3_9CLOT</name>
<evidence type="ECO:0000259" key="3">
    <source>
        <dbReference type="PROSITE" id="PS50111"/>
    </source>
</evidence>
<accession>A0A9X3XLN3</accession>
<protein>
    <submittedName>
        <fullName evidence="4">Methyl-accepting chemotaxis protein</fullName>
    </submittedName>
</protein>
<keyword evidence="1 2" id="KW-0807">Transducer</keyword>
<evidence type="ECO:0000256" key="2">
    <source>
        <dbReference type="PROSITE-ProRule" id="PRU00284"/>
    </source>
</evidence>
<dbReference type="PANTHER" id="PTHR32089">
    <property type="entry name" value="METHYL-ACCEPTING CHEMOTAXIS PROTEIN MCPB"/>
    <property type="match status" value="1"/>
</dbReference>
<sequence>MNFFRRNIDKEKNNTILDRLNNSIVNAINERRFLKETNDINSDLINTLNILLNKYYDNASVLKVNNINKNIIQVDSIDTMLRTAYNQSEIIQCMVSNSEELASTSDTLSDTIQKISEHSNNSKDKAQELVSSIHNNSKFIINSFSNVNIIYEDIQSLVNKVSEIKNIVDIIQKIADQTSLLSLNASIEAARAGEAGKGFNIVAHEIKKLAEYTKSSLTTIHNNIHDLAEKTQLTLKCTNDVICDLKLAKDKVENIPNDIDIIVNNIKEIDCELEQITATSQEQTATTNILAEELTKISKSEMELEKMCKDVGSKIYDISNYIDNIRKDLINNSNLTLKEMIEIYETDHLLWIWKVYNMILGLDTVDKNIAKNYKECRLGKWYYTEKNIDITKNEYYKSIEPIHIELHTEAQKAVECYNSGDISKCYVHLNNMKEKSSIIIDILENLKNSID</sequence>
<dbReference type="SUPFAM" id="SSF58104">
    <property type="entry name" value="Methyl-accepting chemotaxis protein (MCP) signaling domain"/>
    <property type="match status" value="1"/>
</dbReference>
<keyword evidence="5" id="KW-1185">Reference proteome</keyword>
<dbReference type="Proteomes" id="UP001141183">
    <property type="component" value="Unassembled WGS sequence"/>
</dbReference>
<proteinExistence type="predicted"/>
<dbReference type="SMART" id="SM00283">
    <property type="entry name" value="MA"/>
    <property type="match status" value="1"/>
</dbReference>
<dbReference type="InterPro" id="IPR004089">
    <property type="entry name" value="MCPsignal_dom"/>
</dbReference>
<dbReference type="EMBL" id="JAMRYU010000006">
    <property type="protein sequence ID" value="MDC4239914.1"/>
    <property type="molecule type" value="Genomic_DNA"/>
</dbReference>